<gene>
    <name evidence="2" type="ORF">Ciccas_013710</name>
</gene>
<reference evidence="2 3" key="1">
    <citation type="submission" date="2024-11" db="EMBL/GenBank/DDBJ databases">
        <title>Adaptive evolution of stress response genes in parasites aligns with host niche diversity.</title>
        <authorList>
            <person name="Hahn C."/>
            <person name="Resl P."/>
        </authorList>
    </citation>
    <scope>NUCLEOTIDE SEQUENCE [LARGE SCALE GENOMIC DNA]</scope>
    <source>
        <strain evidence="2">EGGRZ-B1_66</strain>
        <tissue evidence="2">Body</tissue>
    </source>
</reference>
<dbReference type="AlphaFoldDB" id="A0ABD2PJW8"/>
<proteinExistence type="predicted"/>
<organism evidence="2 3">
    <name type="scientific">Cichlidogyrus casuarinus</name>
    <dbReference type="NCBI Taxonomy" id="1844966"/>
    <lineage>
        <taxon>Eukaryota</taxon>
        <taxon>Metazoa</taxon>
        <taxon>Spiralia</taxon>
        <taxon>Lophotrochozoa</taxon>
        <taxon>Platyhelminthes</taxon>
        <taxon>Monogenea</taxon>
        <taxon>Monopisthocotylea</taxon>
        <taxon>Dactylogyridea</taxon>
        <taxon>Ancyrocephalidae</taxon>
        <taxon>Cichlidogyrus</taxon>
    </lineage>
</organism>
<keyword evidence="3" id="KW-1185">Reference proteome</keyword>
<evidence type="ECO:0000313" key="2">
    <source>
        <dbReference type="EMBL" id="KAL3307771.1"/>
    </source>
</evidence>
<name>A0ABD2PJW8_9PLAT</name>
<evidence type="ECO:0000256" key="1">
    <source>
        <dbReference type="SAM" id="Coils"/>
    </source>
</evidence>
<feature type="coiled-coil region" evidence="1">
    <location>
        <begin position="14"/>
        <end position="76"/>
    </location>
</feature>
<evidence type="ECO:0000313" key="3">
    <source>
        <dbReference type="Proteomes" id="UP001626550"/>
    </source>
</evidence>
<protein>
    <submittedName>
        <fullName evidence="2">Uncharacterized protein</fullName>
    </submittedName>
</protein>
<dbReference type="EMBL" id="JBJKFK010006535">
    <property type="protein sequence ID" value="KAL3307771.1"/>
    <property type="molecule type" value="Genomic_DNA"/>
</dbReference>
<dbReference type="Proteomes" id="UP001626550">
    <property type="component" value="Unassembled WGS sequence"/>
</dbReference>
<keyword evidence="1" id="KW-0175">Coiled coil</keyword>
<accession>A0ABD2PJW8</accession>
<sequence length="111" mass="13290">MEKQKLYEQSMVTLKEFEEELKRMVALNSNLKVKLRELEENNKNLRDEHSASTLTIKSYEKQLKEAKEEANASHEVTMQLQKRVEDFIIAEHDAQLEKNKEARRRELQVRF</sequence>
<comment type="caution">
    <text evidence="2">The sequence shown here is derived from an EMBL/GenBank/DDBJ whole genome shotgun (WGS) entry which is preliminary data.</text>
</comment>